<comment type="subunit">
    <text evidence="3">Forms a 24-polypeptide structural core with octahedral symmetry.</text>
</comment>
<dbReference type="InterPro" id="IPR001078">
    <property type="entry name" value="2-oxoacid_DH_actylTfrase"/>
</dbReference>
<evidence type="ECO:0000259" key="8">
    <source>
        <dbReference type="PROSITE" id="PS50968"/>
    </source>
</evidence>
<comment type="cofactor">
    <cofactor evidence="1 7">
        <name>(R)-lipoate</name>
        <dbReference type="ChEBI" id="CHEBI:83088"/>
    </cofactor>
</comment>
<dbReference type="Gene3D" id="4.10.320.10">
    <property type="entry name" value="E3-binding domain"/>
    <property type="match status" value="1"/>
</dbReference>
<feature type="domain" description="Lipoyl-binding" evidence="8">
    <location>
        <begin position="3"/>
        <end position="78"/>
    </location>
</feature>
<evidence type="ECO:0000256" key="7">
    <source>
        <dbReference type="RuleBase" id="RU003423"/>
    </source>
</evidence>
<feature type="domain" description="Peripheral subunit-binding (PSBD)" evidence="9">
    <location>
        <begin position="131"/>
        <end position="171"/>
    </location>
</feature>
<dbReference type="InterPro" id="IPR004167">
    <property type="entry name" value="PSBD"/>
</dbReference>
<dbReference type="Gene3D" id="2.40.50.100">
    <property type="match status" value="1"/>
</dbReference>
<dbReference type="PANTHER" id="PTHR43178">
    <property type="entry name" value="DIHYDROLIPOAMIDE ACETYLTRANSFERASE COMPONENT OF PYRUVATE DEHYDROGENASE COMPLEX"/>
    <property type="match status" value="1"/>
</dbReference>
<evidence type="ECO:0000256" key="3">
    <source>
        <dbReference type="ARBA" id="ARBA00011484"/>
    </source>
</evidence>
<dbReference type="InterPro" id="IPR011053">
    <property type="entry name" value="Single_hybrid_motif"/>
</dbReference>
<dbReference type="RefSeq" id="WP_163636475.1">
    <property type="nucleotide sequence ID" value="NZ_JAAAMI010000012.1"/>
</dbReference>
<keyword evidence="6 7" id="KW-0012">Acyltransferase</keyword>
<dbReference type="Pfam" id="PF00198">
    <property type="entry name" value="2-oxoacid_dh"/>
    <property type="match status" value="1"/>
</dbReference>
<dbReference type="EMBL" id="JAAAMI010000012">
    <property type="protein sequence ID" value="NDV45132.1"/>
    <property type="molecule type" value="Genomic_DNA"/>
</dbReference>
<gene>
    <name evidence="10" type="ORF">GTK07_17550</name>
</gene>
<dbReference type="InterPro" id="IPR000089">
    <property type="entry name" value="Biotin_lipoyl"/>
</dbReference>
<keyword evidence="4 7" id="KW-0808">Transferase</keyword>
<comment type="caution">
    <text evidence="10">The sequence shown here is derived from an EMBL/GenBank/DDBJ whole genome shotgun (WGS) entry which is preliminary data.</text>
</comment>
<name>A0A6I5L3T4_9FLAO</name>
<dbReference type="SUPFAM" id="SSF47005">
    <property type="entry name" value="Peripheral subunit-binding domain of 2-oxo acid dehydrogenase complex"/>
    <property type="match status" value="1"/>
</dbReference>
<keyword evidence="11" id="KW-1185">Reference proteome</keyword>
<protein>
    <recommendedName>
        <fullName evidence="7">Dihydrolipoamide acetyltransferase component of pyruvate dehydrogenase complex</fullName>
        <ecNumber evidence="7">2.3.1.-</ecNumber>
    </recommendedName>
</protein>
<evidence type="ECO:0000256" key="6">
    <source>
        <dbReference type="ARBA" id="ARBA00023315"/>
    </source>
</evidence>
<accession>A0A6I5L3T4</accession>
<dbReference type="InterPro" id="IPR036625">
    <property type="entry name" value="E3-bd_dom_sf"/>
</dbReference>
<evidence type="ECO:0000256" key="1">
    <source>
        <dbReference type="ARBA" id="ARBA00001938"/>
    </source>
</evidence>
<dbReference type="Gene3D" id="3.30.559.10">
    <property type="entry name" value="Chloramphenicol acetyltransferase-like domain"/>
    <property type="match status" value="1"/>
</dbReference>
<evidence type="ECO:0000313" key="10">
    <source>
        <dbReference type="EMBL" id="NDV45132.1"/>
    </source>
</evidence>
<sequence length="452" mass="49311">MSKFELKLPQMGESVAEATLTTWLKEVGDTIEMDEAVFEIATDKVDSEVPSEVEGVLVEKRFDVDDVIKVGEVVAVIQLNGDVEVPTGDSKMESPVSESVEEPVTVLENDMAQTQKAVAVPTPNFSNSDRFYSPLVKNIAKEEGISMEELEAIVGTGSEGRVTKNDIMAYLENRTTKDAAKPVEAPVVKEVKPVEAEVKPVREVVEKPKSAPIPVGDGDEIIPLTRMGKLIAHHMIESISTSAHVQSFVEVDVTNVVNWRNKVKNAFEQREGEKLTFTPIFMEAVALALKKFPMMNISLDGDKVIKKKNINLGMAAALPDGNLIVPVIKNADQLNLVGMAKTVNDLANRARNNQLKPDEVKDGTYTVTNVGTFGSVFGTPIINQPQVGILALGAIRKIPSVIETGQGEFIGIRSKMFLSHSYDHRVVNGALGGMFVKAVADYLEAWDVNREI</sequence>
<dbReference type="InterPro" id="IPR003016">
    <property type="entry name" value="2-oxoA_DH_lipoyl-BS"/>
</dbReference>
<dbReference type="EC" id="2.3.1.-" evidence="7"/>
<evidence type="ECO:0000313" key="11">
    <source>
        <dbReference type="Proteomes" id="UP000468707"/>
    </source>
</evidence>
<dbReference type="CDD" id="cd06849">
    <property type="entry name" value="lipoyl_domain"/>
    <property type="match status" value="1"/>
</dbReference>
<dbReference type="SUPFAM" id="SSF52777">
    <property type="entry name" value="CoA-dependent acyltransferases"/>
    <property type="match status" value="1"/>
</dbReference>
<evidence type="ECO:0000256" key="2">
    <source>
        <dbReference type="ARBA" id="ARBA00007317"/>
    </source>
</evidence>
<dbReference type="Pfam" id="PF02817">
    <property type="entry name" value="E3_binding"/>
    <property type="match status" value="1"/>
</dbReference>
<evidence type="ECO:0000256" key="5">
    <source>
        <dbReference type="ARBA" id="ARBA00022823"/>
    </source>
</evidence>
<dbReference type="SUPFAM" id="SSF51230">
    <property type="entry name" value="Single hybrid motif"/>
    <property type="match status" value="1"/>
</dbReference>
<reference evidence="10 11" key="1">
    <citation type="submission" date="2020-01" db="EMBL/GenBank/DDBJ databases">
        <title>Muricauda sediminis sp.nov. 40Bstr401.</title>
        <authorList>
            <person name="Xue Z."/>
            <person name="Zhu S."/>
            <person name="Ren N."/>
            <person name="Chen T."/>
            <person name="Chen X."/>
            <person name="Chen J."/>
            <person name="Yang J."/>
        </authorList>
    </citation>
    <scope>NUCLEOTIDE SEQUENCE [LARGE SCALE GENOMIC DNA]</scope>
    <source>
        <strain evidence="10 11">40Bstr401</strain>
    </source>
</reference>
<dbReference type="Pfam" id="PF00364">
    <property type="entry name" value="Biotin_lipoyl"/>
    <property type="match status" value="1"/>
</dbReference>
<dbReference type="InterPro" id="IPR050743">
    <property type="entry name" value="2-oxoacid_DH_E2_comp"/>
</dbReference>
<proteinExistence type="inferred from homology"/>
<dbReference type="PROSITE" id="PS51826">
    <property type="entry name" value="PSBD"/>
    <property type="match status" value="1"/>
</dbReference>
<dbReference type="PANTHER" id="PTHR43178:SF5">
    <property type="entry name" value="LIPOAMIDE ACYLTRANSFERASE COMPONENT OF BRANCHED-CHAIN ALPHA-KETO ACID DEHYDROGENASE COMPLEX, MITOCHONDRIAL"/>
    <property type="match status" value="1"/>
</dbReference>
<dbReference type="PROSITE" id="PS00189">
    <property type="entry name" value="LIPOYL"/>
    <property type="match status" value="1"/>
</dbReference>
<dbReference type="GO" id="GO:0031405">
    <property type="term" value="F:lipoic acid binding"/>
    <property type="evidence" value="ECO:0007669"/>
    <property type="project" value="TreeGrafter"/>
</dbReference>
<dbReference type="GO" id="GO:0005737">
    <property type="term" value="C:cytoplasm"/>
    <property type="evidence" value="ECO:0007669"/>
    <property type="project" value="TreeGrafter"/>
</dbReference>
<evidence type="ECO:0000256" key="4">
    <source>
        <dbReference type="ARBA" id="ARBA00022679"/>
    </source>
</evidence>
<dbReference type="GO" id="GO:0016407">
    <property type="term" value="F:acetyltransferase activity"/>
    <property type="evidence" value="ECO:0007669"/>
    <property type="project" value="TreeGrafter"/>
</dbReference>
<evidence type="ECO:0000259" key="9">
    <source>
        <dbReference type="PROSITE" id="PS51826"/>
    </source>
</evidence>
<comment type="similarity">
    <text evidence="2 7">Belongs to the 2-oxoacid dehydrogenase family.</text>
</comment>
<keyword evidence="5 7" id="KW-0450">Lipoyl</keyword>
<organism evidence="10 11">
    <name type="scientific">Flagellimonas sediminis</name>
    <dbReference type="NCBI Taxonomy" id="2696468"/>
    <lineage>
        <taxon>Bacteria</taxon>
        <taxon>Pseudomonadati</taxon>
        <taxon>Bacteroidota</taxon>
        <taxon>Flavobacteriia</taxon>
        <taxon>Flavobacteriales</taxon>
        <taxon>Flavobacteriaceae</taxon>
        <taxon>Flagellimonas</taxon>
    </lineage>
</organism>
<dbReference type="PROSITE" id="PS50968">
    <property type="entry name" value="BIOTINYL_LIPOYL"/>
    <property type="match status" value="1"/>
</dbReference>
<dbReference type="InterPro" id="IPR023213">
    <property type="entry name" value="CAT-like_dom_sf"/>
</dbReference>
<dbReference type="AlphaFoldDB" id="A0A6I5L3T4"/>
<dbReference type="Proteomes" id="UP000468707">
    <property type="component" value="Unassembled WGS sequence"/>
</dbReference>